<evidence type="ECO:0000313" key="4">
    <source>
        <dbReference type="EMBL" id="KAB1208314.1"/>
    </source>
</evidence>
<comment type="similarity">
    <text evidence="1">Belongs to the peptidase S10 family.</text>
</comment>
<dbReference type="InterPro" id="IPR001563">
    <property type="entry name" value="Peptidase_S10"/>
</dbReference>
<name>A0A6A1V665_9ROSI</name>
<feature type="region of interest" description="Disordered" evidence="3">
    <location>
        <begin position="460"/>
        <end position="481"/>
    </location>
</feature>
<dbReference type="GO" id="GO:0004185">
    <property type="term" value="F:serine-type carboxypeptidase activity"/>
    <property type="evidence" value="ECO:0007669"/>
    <property type="project" value="InterPro"/>
</dbReference>
<evidence type="ECO:0000256" key="2">
    <source>
        <dbReference type="SAM" id="Coils"/>
    </source>
</evidence>
<proteinExistence type="inferred from homology"/>
<keyword evidence="4" id="KW-0645">Protease</keyword>
<organism evidence="4 5">
    <name type="scientific">Morella rubra</name>
    <name type="common">Chinese bayberry</name>
    <dbReference type="NCBI Taxonomy" id="262757"/>
    <lineage>
        <taxon>Eukaryota</taxon>
        <taxon>Viridiplantae</taxon>
        <taxon>Streptophyta</taxon>
        <taxon>Embryophyta</taxon>
        <taxon>Tracheophyta</taxon>
        <taxon>Spermatophyta</taxon>
        <taxon>Magnoliopsida</taxon>
        <taxon>eudicotyledons</taxon>
        <taxon>Gunneridae</taxon>
        <taxon>Pentapetalae</taxon>
        <taxon>rosids</taxon>
        <taxon>fabids</taxon>
        <taxon>Fagales</taxon>
        <taxon>Myricaceae</taxon>
        <taxon>Morella</taxon>
    </lineage>
</organism>
<feature type="coiled-coil region" evidence="2">
    <location>
        <begin position="506"/>
        <end position="565"/>
    </location>
</feature>
<keyword evidence="5" id="KW-1185">Reference proteome</keyword>
<dbReference type="Pfam" id="PF00450">
    <property type="entry name" value="Peptidase_S10"/>
    <property type="match status" value="1"/>
</dbReference>
<keyword evidence="4" id="KW-0121">Carboxypeptidase</keyword>
<dbReference type="PANTHER" id="PTHR11802">
    <property type="entry name" value="SERINE PROTEASE FAMILY S10 SERINE CARBOXYPEPTIDASE"/>
    <property type="match status" value="1"/>
</dbReference>
<dbReference type="Gene3D" id="3.40.50.1820">
    <property type="entry name" value="alpha/beta hydrolase"/>
    <property type="match status" value="1"/>
</dbReference>
<dbReference type="GO" id="GO:0016747">
    <property type="term" value="F:acyltransferase activity, transferring groups other than amino-acyl groups"/>
    <property type="evidence" value="ECO:0007669"/>
    <property type="project" value="TreeGrafter"/>
</dbReference>
<gene>
    <name evidence="4" type="ORF">CJ030_MR7G023843</name>
</gene>
<dbReference type="PANTHER" id="PTHR11802:SF29">
    <property type="entry name" value="SERINE CARBOXYPEPTIDASE-LIKE 19"/>
    <property type="match status" value="1"/>
</dbReference>
<accession>A0A6A1V665</accession>
<dbReference type="Proteomes" id="UP000516437">
    <property type="component" value="Chromosome 7"/>
</dbReference>
<feature type="region of interest" description="Disordered" evidence="3">
    <location>
        <begin position="195"/>
        <end position="215"/>
    </location>
</feature>
<keyword evidence="2" id="KW-0175">Coiled coil</keyword>
<dbReference type="SUPFAM" id="SSF53474">
    <property type="entry name" value="alpha/beta-Hydrolases"/>
    <property type="match status" value="1"/>
</dbReference>
<keyword evidence="4" id="KW-0378">Hydrolase</keyword>
<dbReference type="InterPro" id="IPR029058">
    <property type="entry name" value="AB_hydrolase_fold"/>
</dbReference>
<evidence type="ECO:0000256" key="1">
    <source>
        <dbReference type="ARBA" id="ARBA00009431"/>
    </source>
</evidence>
<dbReference type="GO" id="GO:0006508">
    <property type="term" value="P:proteolysis"/>
    <property type="evidence" value="ECO:0007669"/>
    <property type="project" value="InterPro"/>
</dbReference>
<sequence>MSNALYVGGDSYSGIPVPIIVEEIHNGNSVGHVPFIKLNIVVLMTNAQVDYAHRVALISDELYASVKTNCEGEYVAVDPDNVQCLKDLEAVTECLDKVQTAHILEPKCRLISPKSNGMEWDEALVQENPAETLLSLSKAPNLWCRSYTYVLSYIWANDNNVQNALHVRKGGGHTAPEYKPKECFAMAESIHKMSGVKRARTTRTGTGSSSQEQEVADPMMTLERRMEYLRGRPVAKERPVTLSDFDQLFSRGLRGFVDAVVQDFFCALVSVDRAPEVQGVQFLFSADVIADFLNCPRPESPCFPAVPLNDEQRTSEQDLWTLMTGKTSAVVGSIIKQSEFSEFWRILHLIWTPNVDGRTHSTECPFTRAQCMLLLGQQTRIDFPLYMFELIMDEAWEIKEYSLPYGVFLTQFLISRGVVIAASDTRKEVKSALNKFTLSRSRGQEGALTRRFARRAAAAVEEASRPSTSASEAPMETGAPAVPPPWVAQLFADFDSRVGATMKATLQPVERQMQSLEEQLKELRTAFDGECTVTMLRNKSVVAHMADVNEQLEEIKKTLDDFKMEADPQRIPGDIPDDVATFRDAVRR</sequence>
<dbReference type="EMBL" id="RXIC02000025">
    <property type="protein sequence ID" value="KAB1208314.1"/>
    <property type="molecule type" value="Genomic_DNA"/>
</dbReference>
<reference evidence="4 5" key="1">
    <citation type="journal article" date="2019" name="Plant Biotechnol. J.">
        <title>The red bayberry genome and genetic basis of sex determination.</title>
        <authorList>
            <person name="Jia H.M."/>
            <person name="Jia H.J."/>
            <person name="Cai Q.L."/>
            <person name="Wang Y."/>
            <person name="Zhao H.B."/>
            <person name="Yang W.F."/>
            <person name="Wang G.Y."/>
            <person name="Li Y.H."/>
            <person name="Zhan D.L."/>
            <person name="Shen Y.T."/>
            <person name="Niu Q.F."/>
            <person name="Chang L."/>
            <person name="Qiu J."/>
            <person name="Zhao L."/>
            <person name="Xie H.B."/>
            <person name="Fu W.Y."/>
            <person name="Jin J."/>
            <person name="Li X.W."/>
            <person name="Jiao Y."/>
            <person name="Zhou C.C."/>
            <person name="Tu T."/>
            <person name="Chai C.Y."/>
            <person name="Gao J.L."/>
            <person name="Fan L.J."/>
            <person name="van de Weg E."/>
            <person name="Wang J.Y."/>
            <person name="Gao Z.S."/>
        </authorList>
    </citation>
    <scope>NUCLEOTIDE SEQUENCE [LARGE SCALE GENOMIC DNA]</scope>
    <source>
        <tissue evidence="4">Leaves</tissue>
    </source>
</reference>
<dbReference type="AlphaFoldDB" id="A0A6A1V665"/>
<dbReference type="GO" id="GO:0019748">
    <property type="term" value="P:secondary metabolic process"/>
    <property type="evidence" value="ECO:0007669"/>
    <property type="project" value="TreeGrafter"/>
</dbReference>
<evidence type="ECO:0000256" key="3">
    <source>
        <dbReference type="SAM" id="MobiDB-lite"/>
    </source>
</evidence>
<protein>
    <submittedName>
        <fullName evidence="4">Serine carboxypeptidase-like 18</fullName>
    </submittedName>
</protein>
<dbReference type="OrthoDB" id="1837773at2759"/>
<evidence type="ECO:0000313" key="5">
    <source>
        <dbReference type="Proteomes" id="UP000516437"/>
    </source>
</evidence>
<comment type="caution">
    <text evidence="4">The sequence shown here is derived from an EMBL/GenBank/DDBJ whole genome shotgun (WGS) entry which is preliminary data.</text>
</comment>